<dbReference type="Pfam" id="PF00172">
    <property type="entry name" value="Zn_clus"/>
    <property type="match status" value="1"/>
</dbReference>
<dbReference type="InterPro" id="IPR007219">
    <property type="entry name" value="XnlR_reg_dom"/>
</dbReference>
<organism evidence="8">
    <name type="scientific">Absidia glauca</name>
    <name type="common">Pin mould</name>
    <dbReference type="NCBI Taxonomy" id="4829"/>
    <lineage>
        <taxon>Eukaryota</taxon>
        <taxon>Fungi</taxon>
        <taxon>Fungi incertae sedis</taxon>
        <taxon>Mucoromycota</taxon>
        <taxon>Mucoromycotina</taxon>
        <taxon>Mucoromycetes</taxon>
        <taxon>Mucorales</taxon>
        <taxon>Cunninghamellaceae</taxon>
        <taxon>Absidia</taxon>
    </lineage>
</organism>
<dbReference type="PROSITE" id="PS50048">
    <property type="entry name" value="ZN2_CY6_FUNGAL_2"/>
    <property type="match status" value="1"/>
</dbReference>
<dbReference type="CDD" id="cd12148">
    <property type="entry name" value="fungal_TF_MHR"/>
    <property type="match status" value="1"/>
</dbReference>
<evidence type="ECO:0000256" key="5">
    <source>
        <dbReference type="ARBA" id="ARBA00023242"/>
    </source>
</evidence>
<gene>
    <name evidence="8" type="primary">ABSGL_12414.1 scaffold 12745</name>
</gene>
<dbReference type="InParanoid" id="A0A168RD16"/>
<dbReference type="Proteomes" id="UP000078561">
    <property type="component" value="Unassembled WGS sequence"/>
</dbReference>
<evidence type="ECO:0000256" key="1">
    <source>
        <dbReference type="ARBA" id="ARBA00004123"/>
    </source>
</evidence>
<dbReference type="OrthoDB" id="2123952at2759"/>
<dbReference type="Pfam" id="PF04082">
    <property type="entry name" value="Fungal_trans"/>
    <property type="match status" value="1"/>
</dbReference>
<evidence type="ECO:0000259" key="7">
    <source>
        <dbReference type="PROSITE" id="PS50048"/>
    </source>
</evidence>
<dbReference type="GO" id="GO:0006351">
    <property type="term" value="P:DNA-templated transcription"/>
    <property type="evidence" value="ECO:0007669"/>
    <property type="project" value="InterPro"/>
</dbReference>
<keyword evidence="3" id="KW-0805">Transcription regulation</keyword>
<dbReference type="SMART" id="SM00066">
    <property type="entry name" value="GAL4"/>
    <property type="match status" value="1"/>
</dbReference>
<reference evidence="8" key="1">
    <citation type="submission" date="2016-04" db="EMBL/GenBank/DDBJ databases">
        <authorList>
            <person name="Evans L.H."/>
            <person name="Alamgir A."/>
            <person name="Owens N."/>
            <person name="Weber N.D."/>
            <person name="Virtaneva K."/>
            <person name="Barbian K."/>
            <person name="Babar A."/>
            <person name="Rosenke K."/>
        </authorList>
    </citation>
    <scope>NUCLEOTIDE SEQUENCE [LARGE SCALE GENOMIC DNA]</scope>
    <source>
        <strain evidence="8">CBS 101.48</strain>
    </source>
</reference>
<evidence type="ECO:0000313" key="9">
    <source>
        <dbReference type="Proteomes" id="UP000078561"/>
    </source>
</evidence>
<feature type="compositionally biased region" description="Low complexity" evidence="6">
    <location>
        <begin position="626"/>
        <end position="645"/>
    </location>
</feature>
<evidence type="ECO:0000256" key="3">
    <source>
        <dbReference type="ARBA" id="ARBA00023015"/>
    </source>
</evidence>
<dbReference type="SMART" id="SM00906">
    <property type="entry name" value="Fungal_trans"/>
    <property type="match status" value="1"/>
</dbReference>
<proteinExistence type="predicted"/>
<protein>
    <recommendedName>
        <fullName evidence="7">Zn(2)-C6 fungal-type domain-containing protein</fullName>
    </recommendedName>
</protein>
<feature type="compositionally biased region" description="Low complexity" evidence="6">
    <location>
        <begin position="83"/>
        <end position="108"/>
    </location>
</feature>
<dbReference type="InterPro" id="IPR036864">
    <property type="entry name" value="Zn2-C6_fun-type_DNA-bd_sf"/>
</dbReference>
<feature type="region of interest" description="Disordered" evidence="6">
    <location>
        <begin position="607"/>
        <end position="645"/>
    </location>
</feature>
<feature type="region of interest" description="Disordered" evidence="6">
    <location>
        <begin position="79"/>
        <end position="112"/>
    </location>
</feature>
<dbReference type="CDD" id="cd00067">
    <property type="entry name" value="GAL4"/>
    <property type="match status" value="1"/>
</dbReference>
<dbReference type="PANTHER" id="PTHR47338:SF11">
    <property type="entry name" value="ZN(II)2CYS6 TRANSCRIPTION FACTOR (EUROFUNG)"/>
    <property type="match status" value="1"/>
</dbReference>
<feature type="domain" description="Zn(2)-C6 fungal-type" evidence="7">
    <location>
        <begin position="20"/>
        <end position="50"/>
    </location>
</feature>
<dbReference type="PROSITE" id="PS00463">
    <property type="entry name" value="ZN2_CY6_FUNGAL_1"/>
    <property type="match status" value="1"/>
</dbReference>
<dbReference type="GO" id="GO:0008270">
    <property type="term" value="F:zinc ion binding"/>
    <property type="evidence" value="ECO:0007669"/>
    <property type="project" value="InterPro"/>
</dbReference>
<keyword evidence="9" id="KW-1185">Reference proteome</keyword>
<keyword evidence="2" id="KW-0479">Metal-binding</keyword>
<dbReference type="STRING" id="4829.A0A168RD16"/>
<dbReference type="OMA" id="WRIARIY"/>
<dbReference type="EMBL" id="LT554591">
    <property type="protein sequence ID" value="SAM06525.1"/>
    <property type="molecule type" value="Genomic_DNA"/>
</dbReference>
<dbReference type="GO" id="GO:0000981">
    <property type="term" value="F:DNA-binding transcription factor activity, RNA polymerase II-specific"/>
    <property type="evidence" value="ECO:0007669"/>
    <property type="project" value="InterPro"/>
</dbReference>
<keyword evidence="5" id="KW-0539">Nucleus</keyword>
<dbReference type="Gene3D" id="4.10.240.10">
    <property type="entry name" value="Zn(2)-C6 fungal-type DNA-binding domain"/>
    <property type="match status" value="1"/>
</dbReference>
<comment type="subcellular location">
    <subcellularLocation>
        <location evidence="1">Nucleus</location>
    </subcellularLocation>
</comment>
<feature type="region of interest" description="Disordered" evidence="6">
    <location>
        <begin position="703"/>
        <end position="731"/>
    </location>
</feature>
<dbReference type="InterPro" id="IPR001138">
    <property type="entry name" value="Zn2Cys6_DnaBD"/>
</dbReference>
<dbReference type="GO" id="GO:0005634">
    <property type="term" value="C:nucleus"/>
    <property type="evidence" value="ECO:0007669"/>
    <property type="project" value="UniProtKB-SubCell"/>
</dbReference>
<dbReference type="SUPFAM" id="SSF57701">
    <property type="entry name" value="Zn2/Cys6 DNA-binding domain"/>
    <property type="match status" value="1"/>
</dbReference>
<evidence type="ECO:0000256" key="2">
    <source>
        <dbReference type="ARBA" id="ARBA00022723"/>
    </source>
</evidence>
<evidence type="ECO:0000256" key="4">
    <source>
        <dbReference type="ARBA" id="ARBA00023163"/>
    </source>
</evidence>
<name>A0A168RD16_ABSGL</name>
<evidence type="ECO:0000256" key="6">
    <source>
        <dbReference type="SAM" id="MobiDB-lite"/>
    </source>
</evidence>
<dbReference type="AlphaFoldDB" id="A0A168RD16"/>
<dbReference type="InterPro" id="IPR050815">
    <property type="entry name" value="TF_fung"/>
</dbReference>
<dbReference type="GO" id="GO:0003677">
    <property type="term" value="F:DNA binding"/>
    <property type="evidence" value="ECO:0007669"/>
    <property type="project" value="InterPro"/>
</dbReference>
<sequence>MEPAEQLTATGEKRKRLMQACLVCRGKKTKCDGVKPCCGNCRRLNQVCQYGPLHQKRKTRRKHIEVLEQRLAQMERLLKPLPTEEGSSTTSSSPGTSSSSSKSPSSKTKYQFRPMKDKSMLPPINVSHGLVISHHRHQVIDMDPALLPPRPLMNQLVTKYVDRLYGVSPFFYRDDLMDLEKCPVVVQMAIAAATAKYCATTEQPIWFSGEKYAEKIRQRINDIVDMPSISHVQVMMLMIMHEFGCARGTRTWMYCGIAGRMVLELGLHKEPSHLIKDGEIMSVATFKANELRRNVFWGMYIFDRFGGASCARPVMFHDDDIDCHLPCQDNCLDQPTFYSETLDGTQLNCYKVIDRDDHGNALTIQLYETISQPTTTAAAPSRSRCPLGWPTHMIRLISMFSKVSKFVNRTLAKSTSPLAPYDSMDVATNRDYSLLSDELDAWYEQLPFHMRNTPANLERHRSEESPDTHRFLLSHILHNALVVFLNRPALTFLKTLETVSTHQKEMIQLGVEKCLAASDNVSIMLTDINQHVERVFPFLSYLTYSTATVVVHTIFTGKSAEAKKAAEALKAHCLFLQNMRKYYAMADMFFFRIRDFYGLHKNKVHSSLDDDSTDQPPKATDVLAASPTSSTMSSPYNNSNTSTNSNRLLDDLVGSLDDTFSLLLEQSFQQDHLQEMQQLPVLSSSLVPSMTTDWTFDTQPFFLAQQTQPYPPPPTASSEPSGSGLWTLPPS</sequence>
<accession>A0A168RD16</accession>
<evidence type="ECO:0000313" key="8">
    <source>
        <dbReference type="EMBL" id="SAM06525.1"/>
    </source>
</evidence>
<keyword evidence="4" id="KW-0804">Transcription</keyword>
<dbReference type="PANTHER" id="PTHR47338">
    <property type="entry name" value="ZN(II)2CYS6 TRANSCRIPTION FACTOR (EUROFUNG)-RELATED"/>
    <property type="match status" value="1"/>
</dbReference>